<dbReference type="GO" id="GO:0005615">
    <property type="term" value="C:extracellular space"/>
    <property type="evidence" value="ECO:0007669"/>
    <property type="project" value="TreeGrafter"/>
</dbReference>
<dbReference type="SMART" id="SM00035">
    <property type="entry name" value="CLa"/>
    <property type="match status" value="1"/>
</dbReference>
<dbReference type="InterPro" id="IPR016014">
    <property type="entry name" value="Clusterin_N"/>
</dbReference>
<evidence type="ECO:0000256" key="6">
    <source>
        <dbReference type="ARBA" id="ARBA00023157"/>
    </source>
</evidence>
<comment type="similarity">
    <text evidence="2">Belongs to the clusterin family.</text>
</comment>
<sequence length="540" mass="60783">LSSLPHPAQPAASVLESDVFIVVKVNTLFNTILQFVFVLHIGSPQNNLDKVFLHRAQDRMRRLLVQILCITEVLLCAADSPPLSEEGTLKALSAAGEQCVDEEIKRALLGVKQVMETMEKKEEKHRHLMDALRHSSDKKMGAMQLVWETEQKLKEENQRCRDLTKSSFDECRPCLEDTCKAFFTSKCRRGFASFSFKVEEFFKKMATQVEAIDHVYNQIEENGDGTNSPENQVTESGADLELLQADASFSHLLSNISHLYNQSIMLVKRMQQVLGNSFLAAFTTEARPSPLSAMQGDLSAGFFRTVGLDHILASVSDFGRNVLEEFSSTMADVIEEMQQAEEYIQQSSTDLGSLSALGLPQSRYLCRSLRRQASDCWQLQSLCEACEVYLLKECPGVQQLHTEMEEMHMLLNASRLQYNDRLQLVQRHTADTQRWYRNMDDKYGWVSQLSNSTAGPHNIFSVITVCLEQCWVNPQQQMKGITPKADSSVIVTILDSAPITISVPAELEVDDNAFIQYVAQEALTLHKKQIRGIDPSCVVA</sequence>
<keyword evidence="6" id="KW-1015">Disulfide bond</keyword>
<evidence type="ECO:0000256" key="1">
    <source>
        <dbReference type="ARBA" id="ARBA00004613"/>
    </source>
</evidence>
<feature type="domain" description="Clusterin N-terminal" evidence="10">
    <location>
        <begin position="79"/>
        <end position="294"/>
    </location>
</feature>
<evidence type="ECO:0000313" key="13">
    <source>
        <dbReference type="Proteomes" id="UP000327493"/>
    </source>
</evidence>
<dbReference type="InterPro" id="IPR016015">
    <property type="entry name" value="Clusterin_C"/>
</dbReference>
<dbReference type="InterPro" id="IPR000753">
    <property type="entry name" value="Clusterin-like"/>
</dbReference>
<organism evidence="12 13">
    <name type="scientific">Etheostoma spectabile</name>
    <name type="common">orangethroat darter</name>
    <dbReference type="NCBI Taxonomy" id="54343"/>
    <lineage>
        <taxon>Eukaryota</taxon>
        <taxon>Metazoa</taxon>
        <taxon>Chordata</taxon>
        <taxon>Craniata</taxon>
        <taxon>Vertebrata</taxon>
        <taxon>Euteleostomi</taxon>
        <taxon>Actinopterygii</taxon>
        <taxon>Neopterygii</taxon>
        <taxon>Teleostei</taxon>
        <taxon>Neoteleostei</taxon>
        <taxon>Acanthomorphata</taxon>
        <taxon>Eupercaria</taxon>
        <taxon>Perciformes</taxon>
        <taxon>Percoidei</taxon>
        <taxon>Percidae</taxon>
        <taxon>Etheostomatinae</taxon>
        <taxon>Etheostoma</taxon>
    </lineage>
</organism>
<dbReference type="AlphaFoldDB" id="A0A5J5CG46"/>
<evidence type="ECO:0000313" key="12">
    <source>
        <dbReference type="EMBL" id="KAA8580658.1"/>
    </source>
</evidence>
<dbReference type="GO" id="GO:0051787">
    <property type="term" value="F:misfolded protein binding"/>
    <property type="evidence" value="ECO:0007669"/>
    <property type="project" value="TreeGrafter"/>
</dbReference>
<evidence type="ECO:0000259" key="11">
    <source>
        <dbReference type="SMART" id="SM00035"/>
    </source>
</evidence>
<dbReference type="EMBL" id="VOFY01000022">
    <property type="protein sequence ID" value="KAA8580658.1"/>
    <property type="molecule type" value="Genomic_DNA"/>
</dbReference>
<feature type="domain" description="Clusterin C-terminal" evidence="11">
    <location>
        <begin position="311"/>
        <end position="527"/>
    </location>
</feature>
<evidence type="ECO:0000256" key="8">
    <source>
        <dbReference type="ARBA" id="ARBA00039843"/>
    </source>
</evidence>
<protein>
    <recommendedName>
        <fullName evidence="8">Clusterin-like protein 1</fullName>
    </recommendedName>
</protein>
<comment type="subcellular location">
    <subcellularLocation>
        <location evidence="1">Secreted</location>
    </subcellularLocation>
</comment>
<comment type="caution">
    <text evidence="12">The sequence shown here is derived from an EMBL/GenBank/DDBJ whole genome shotgun (WGS) entry which is preliminary data.</text>
</comment>
<feature type="non-terminal residue" evidence="12">
    <location>
        <position position="1"/>
    </location>
</feature>
<evidence type="ECO:0000256" key="2">
    <source>
        <dbReference type="ARBA" id="ARBA00010069"/>
    </source>
</evidence>
<evidence type="ECO:0000256" key="7">
    <source>
        <dbReference type="ARBA" id="ARBA00023180"/>
    </source>
</evidence>
<dbReference type="PANTHER" id="PTHR10970">
    <property type="entry name" value="CLUSTERIN"/>
    <property type="match status" value="1"/>
</dbReference>
<keyword evidence="3" id="KW-0964">Secreted</keyword>
<dbReference type="GO" id="GO:0005634">
    <property type="term" value="C:nucleus"/>
    <property type="evidence" value="ECO:0007669"/>
    <property type="project" value="TreeGrafter"/>
</dbReference>
<evidence type="ECO:0000256" key="4">
    <source>
        <dbReference type="ARBA" id="ARBA00022729"/>
    </source>
</evidence>
<dbReference type="Proteomes" id="UP000327493">
    <property type="component" value="Chromosome 22"/>
</dbReference>
<keyword evidence="4" id="KW-0732">Signal</keyword>
<keyword evidence="13" id="KW-1185">Reference proteome</keyword>
<feature type="coiled-coil region" evidence="9">
    <location>
        <begin position="111"/>
        <end position="166"/>
    </location>
</feature>
<dbReference type="Pfam" id="PF01093">
    <property type="entry name" value="Clusterin"/>
    <property type="match status" value="1"/>
</dbReference>
<keyword evidence="7" id="KW-0325">Glycoprotein</keyword>
<name>A0A5J5CG46_9PERO</name>
<reference evidence="12 13" key="1">
    <citation type="submission" date="2019-08" db="EMBL/GenBank/DDBJ databases">
        <title>A chromosome-level genome assembly, high-density linkage maps, and genome scans reveal the genomic architecture of hybrid incompatibilities underlying speciation via character displacement in darters (Percidae: Etheostominae).</title>
        <authorList>
            <person name="Moran R.L."/>
            <person name="Catchen J.M."/>
            <person name="Fuller R.C."/>
        </authorList>
    </citation>
    <scope>NUCLEOTIDE SEQUENCE [LARGE SCALE GENOMIC DNA]</scope>
    <source>
        <strain evidence="12">EspeVRDwgs_2016</strain>
        <tissue evidence="12">Muscle</tissue>
    </source>
</reference>
<evidence type="ECO:0000259" key="10">
    <source>
        <dbReference type="SMART" id="SM00030"/>
    </source>
</evidence>
<dbReference type="PANTHER" id="PTHR10970:SF2">
    <property type="entry name" value="CLUSTERIN-LIKE PROTEIN 1"/>
    <property type="match status" value="1"/>
</dbReference>
<evidence type="ECO:0000256" key="3">
    <source>
        <dbReference type="ARBA" id="ARBA00022525"/>
    </source>
</evidence>
<evidence type="ECO:0000256" key="5">
    <source>
        <dbReference type="ARBA" id="ARBA00023054"/>
    </source>
</evidence>
<keyword evidence="5 9" id="KW-0175">Coiled coil</keyword>
<dbReference type="SMART" id="SM00030">
    <property type="entry name" value="CLb"/>
    <property type="match status" value="1"/>
</dbReference>
<accession>A0A5J5CG46</accession>
<gene>
    <name evidence="12" type="ORF">FQN60_013616</name>
</gene>
<proteinExistence type="inferred from homology"/>
<evidence type="ECO:0000256" key="9">
    <source>
        <dbReference type="SAM" id="Coils"/>
    </source>
</evidence>